<dbReference type="AlphaFoldDB" id="A0A379DDP3"/>
<evidence type="ECO:0000313" key="6">
    <source>
        <dbReference type="EMBL" id="SUB75880.1"/>
    </source>
</evidence>
<evidence type="ECO:0000256" key="5">
    <source>
        <dbReference type="ARBA" id="ARBA00023002"/>
    </source>
</evidence>
<gene>
    <name evidence="6" type="ORF">NCTC11088_01684</name>
</gene>
<dbReference type="SUPFAM" id="SSF51412">
    <property type="entry name" value="Inosine monophosphate dehydrogenase (IMPDH)"/>
    <property type="match status" value="1"/>
</dbReference>
<organism evidence="6 7">
    <name type="scientific">Peptoniphilus indolicus</name>
    <dbReference type="NCBI Taxonomy" id="33030"/>
    <lineage>
        <taxon>Bacteria</taxon>
        <taxon>Bacillati</taxon>
        <taxon>Bacillota</taxon>
        <taxon>Tissierellia</taxon>
        <taxon>Tissierellales</taxon>
        <taxon>Peptoniphilaceae</taxon>
        <taxon>Peptoniphilus</taxon>
    </lineage>
</organism>
<keyword evidence="5 6" id="KW-0560">Oxidoreductase</keyword>
<sequence length="308" mass="33488">MNINKLLNIKYPILQGGMAHVATGEFAACISNSGAMGTIGSGGMTPEILRREIEICKSKTDKPFAVNLMMLRPDIDEMVEIIVESEVKVVTIGAGSPSKYMETFDKEGITVLPVISSPVQAKRLSKFGLNGIIAEGMEAGGHIGEMTSMVLIPQVKDEVDIPIIAAGGIGSGKQMLAAEILGAIGVQIGTAFLFTEECPIHEEYKRALIKSSSSKVTTVGHINGLPMRLLKNNMTREYKQLEKNEFNIDVLETFTVGRLRRAVVDGDVKEGSLMTGYTVGQYDKLMPAKDLIEKLMSEYEEAKKCLLK</sequence>
<evidence type="ECO:0000256" key="4">
    <source>
        <dbReference type="ARBA" id="ARBA00022643"/>
    </source>
</evidence>
<name>A0A379DDP3_9FIRM</name>
<reference evidence="6 7" key="1">
    <citation type="submission" date="2018-06" db="EMBL/GenBank/DDBJ databases">
        <authorList>
            <consortium name="Pathogen Informatics"/>
            <person name="Doyle S."/>
        </authorList>
    </citation>
    <scope>NUCLEOTIDE SEQUENCE [LARGE SCALE GENOMIC DNA]</scope>
    <source>
        <strain evidence="6 7">NCTC11088</strain>
    </source>
</reference>
<evidence type="ECO:0000313" key="7">
    <source>
        <dbReference type="Proteomes" id="UP000254777"/>
    </source>
</evidence>
<accession>A0A379DDP3</accession>
<dbReference type="InterPro" id="IPR013785">
    <property type="entry name" value="Aldolase_TIM"/>
</dbReference>
<keyword evidence="3" id="KW-0285">Flavoprotein</keyword>
<dbReference type="PANTHER" id="PTHR32332:SF20">
    <property type="entry name" value="2-NITROPROPANE DIOXYGENASE-LIKE PROTEIN"/>
    <property type="match status" value="1"/>
</dbReference>
<dbReference type="Gene3D" id="3.20.20.70">
    <property type="entry name" value="Aldolase class I"/>
    <property type="match status" value="1"/>
</dbReference>
<dbReference type="InterPro" id="IPR004136">
    <property type="entry name" value="NMO"/>
</dbReference>
<evidence type="ECO:0000256" key="3">
    <source>
        <dbReference type="ARBA" id="ARBA00022630"/>
    </source>
</evidence>
<keyword evidence="4" id="KW-0288">FMN</keyword>
<proteinExistence type="predicted"/>
<dbReference type="Proteomes" id="UP000254777">
    <property type="component" value="Unassembled WGS sequence"/>
</dbReference>
<dbReference type="PANTHER" id="PTHR32332">
    <property type="entry name" value="2-NITROPROPANE DIOXYGENASE"/>
    <property type="match status" value="1"/>
</dbReference>
<dbReference type="Pfam" id="PF03060">
    <property type="entry name" value="NMO"/>
    <property type="match status" value="2"/>
</dbReference>
<dbReference type="CDD" id="cd04730">
    <property type="entry name" value="NPD_like"/>
    <property type="match status" value="1"/>
</dbReference>
<evidence type="ECO:0000256" key="2">
    <source>
        <dbReference type="ARBA" id="ARBA00013457"/>
    </source>
</evidence>
<protein>
    <recommendedName>
        <fullName evidence="2">Probable nitronate monooxygenase</fullName>
    </recommendedName>
</protein>
<evidence type="ECO:0000256" key="1">
    <source>
        <dbReference type="ARBA" id="ARBA00003535"/>
    </source>
</evidence>
<keyword evidence="6" id="KW-0503">Monooxygenase</keyword>
<dbReference type="GO" id="GO:0018580">
    <property type="term" value="F:nitronate monooxygenase activity"/>
    <property type="evidence" value="ECO:0007669"/>
    <property type="project" value="InterPro"/>
</dbReference>
<comment type="function">
    <text evidence="1">Nitronate monooxygenase that uses molecular oxygen to catalyze the oxidative denitrification of alkyl nitronates. Acts on propionate 3-nitronate (P3N), the presumed physiological substrate. Probably functions in the detoxification of P3N, a metabolic poison produced by plants and fungi as a defense mechanism.</text>
</comment>
<dbReference type="EMBL" id="UGTH01000001">
    <property type="protein sequence ID" value="SUB75880.1"/>
    <property type="molecule type" value="Genomic_DNA"/>
</dbReference>
<dbReference type="RefSeq" id="WP_004821278.1">
    <property type="nucleotide sequence ID" value="NZ_UGTH01000001.1"/>
</dbReference>